<feature type="active site" evidence="3 4">
    <location>
        <position position="219"/>
    </location>
</feature>
<keyword evidence="3" id="KW-0963">Cytoplasm</keyword>
<feature type="active site" evidence="3 4">
    <location>
        <position position="316"/>
    </location>
</feature>
<dbReference type="PIRSF" id="PIRSF000876">
    <property type="entry name" value="RR_chemtxs_CheB"/>
    <property type="match status" value="1"/>
</dbReference>
<dbReference type="PANTHER" id="PTHR42872:SF3">
    <property type="entry name" value="PROTEIN-GLUTAMATE METHYLESTERASE_PROTEIN-GLUTAMINE GLUTAMINASE 1"/>
    <property type="match status" value="1"/>
</dbReference>
<keyword evidence="1 3" id="KW-0378">Hydrolase</keyword>
<dbReference type="EC" id="3.1.1.61" evidence="3"/>
<sequence length="376" mass="40850">MMPFKILVVDDSIFMRKMISDLVLGDAQFQVIATAKNGKEAIELTRSLKPDAITMDIEMPEMNGLDALKVIMEEMPTPVIMLSSLTQDGARETIVALERGAVDFVGKPSGSISLDLHRVKEILLEKLHIAVKTNVTKFRVNPILPSPQLKIKPSQINEALTPNKAEPASIKPQAGKKDLPIQVQQIVAIGTSTGGPRALHQVISQIPAHFPAPVVVVQHMPPNFTKSLAQRLHSVSELNVTEAEDGMVLKNGHVYIAPGGFHMTVARNGPGLYKIHISKEEARGGHRPCVDTLFESLLPLKELKRHIVLMTGMGADGAKGMLALKNAGAITTIAEAEETCIVYGMPRAAVELKCVMHVLPQQEIALKLSQVVGRQQ</sequence>
<feature type="active site" evidence="3 4">
    <location>
        <position position="192"/>
    </location>
</feature>
<evidence type="ECO:0000256" key="3">
    <source>
        <dbReference type="HAMAP-Rule" id="MF_00099"/>
    </source>
</evidence>
<accession>A0ABX0J0Q9</accession>
<dbReference type="Gene3D" id="3.40.50.2300">
    <property type="match status" value="1"/>
</dbReference>
<dbReference type="InterPro" id="IPR035909">
    <property type="entry name" value="CheB_C"/>
</dbReference>
<dbReference type="EMBL" id="JAAOIW010000001">
    <property type="protein sequence ID" value="NHN28363.1"/>
    <property type="molecule type" value="Genomic_DNA"/>
</dbReference>
<dbReference type="InterPro" id="IPR000673">
    <property type="entry name" value="Sig_transdc_resp-reg_Me-estase"/>
</dbReference>
<dbReference type="HAMAP" id="MF_00099">
    <property type="entry name" value="CheB_chemtxs"/>
    <property type="match status" value="1"/>
</dbReference>
<dbReference type="PANTHER" id="PTHR42872">
    <property type="entry name" value="PROTEIN-GLUTAMATE METHYLESTERASE/PROTEIN-GLUTAMINE GLUTAMINASE"/>
    <property type="match status" value="1"/>
</dbReference>
<dbReference type="PROSITE" id="PS50110">
    <property type="entry name" value="RESPONSE_REGULATORY"/>
    <property type="match status" value="1"/>
</dbReference>
<dbReference type="InterPro" id="IPR008248">
    <property type="entry name" value="CheB-like"/>
</dbReference>
<evidence type="ECO:0000313" key="8">
    <source>
        <dbReference type="EMBL" id="NHN28363.1"/>
    </source>
</evidence>
<comment type="PTM">
    <text evidence="3">Phosphorylated by CheA. Phosphorylation of the N-terminal regulatory domain activates the methylesterase activity.</text>
</comment>
<dbReference type="Pfam" id="PF01339">
    <property type="entry name" value="CheB_methylest"/>
    <property type="match status" value="1"/>
</dbReference>
<comment type="function">
    <text evidence="3">Involved in chemotaxis. Part of a chemotaxis signal transduction system that modulates chemotaxis in response to various stimuli. Catalyzes the demethylation of specific methylglutamate residues introduced into the chemoreceptors (methyl-accepting chemotaxis proteins or MCP) by CheR. Also mediates the irreversible deamidation of specific glutamine residues to glutamic acid.</text>
</comment>
<dbReference type="Pfam" id="PF00072">
    <property type="entry name" value="Response_reg"/>
    <property type="match status" value="1"/>
</dbReference>
<feature type="domain" description="CheB-type methylesterase" evidence="7">
    <location>
        <begin position="180"/>
        <end position="375"/>
    </location>
</feature>
<dbReference type="PROSITE" id="PS50122">
    <property type="entry name" value="CHEB"/>
    <property type="match status" value="1"/>
</dbReference>
<evidence type="ECO:0000256" key="1">
    <source>
        <dbReference type="ARBA" id="ARBA00022801"/>
    </source>
</evidence>
<comment type="caution">
    <text evidence="8">The sequence shown here is derived from an EMBL/GenBank/DDBJ whole genome shotgun (WGS) entry which is preliminary data.</text>
</comment>
<reference evidence="8" key="1">
    <citation type="submission" date="2020-03" db="EMBL/GenBank/DDBJ databases">
        <title>Draft sequencing of Paenibacilllus sp. S3N08.</title>
        <authorList>
            <person name="Kim D.-U."/>
        </authorList>
    </citation>
    <scope>NUCLEOTIDE SEQUENCE</scope>
    <source>
        <strain evidence="8">S3N08</strain>
    </source>
</reference>
<dbReference type="InterPro" id="IPR011006">
    <property type="entry name" value="CheY-like_superfamily"/>
</dbReference>
<keyword evidence="3 5" id="KW-0597">Phosphoprotein</keyword>
<comment type="catalytic activity">
    <reaction evidence="3">
        <text>L-glutaminyl-[protein] + H2O = L-glutamyl-[protein] + NH4(+)</text>
        <dbReference type="Rhea" id="RHEA:16441"/>
        <dbReference type="Rhea" id="RHEA-COMP:10207"/>
        <dbReference type="Rhea" id="RHEA-COMP:10208"/>
        <dbReference type="ChEBI" id="CHEBI:15377"/>
        <dbReference type="ChEBI" id="CHEBI:28938"/>
        <dbReference type="ChEBI" id="CHEBI:29973"/>
        <dbReference type="ChEBI" id="CHEBI:30011"/>
        <dbReference type="EC" id="3.5.1.44"/>
    </reaction>
</comment>
<keyword evidence="3 4" id="KW-0145">Chemotaxis</keyword>
<comment type="domain">
    <text evidence="3">Contains a C-terminal catalytic domain, and an N-terminal region which modulates catalytic activity.</text>
</comment>
<evidence type="ECO:0000259" key="6">
    <source>
        <dbReference type="PROSITE" id="PS50110"/>
    </source>
</evidence>
<evidence type="ECO:0000256" key="2">
    <source>
        <dbReference type="ARBA" id="ARBA00048267"/>
    </source>
</evidence>
<dbReference type="Proteomes" id="UP001165962">
    <property type="component" value="Unassembled WGS sequence"/>
</dbReference>
<dbReference type="CDD" id="cd17541">
    <property type="entry name" value="REC_CheB-like"/>
    <property type="match status" value="1"/>
</dbReference>
<dbReference type="SMART" id="SM00448">
    <property type="entry name" value="REC"/>
    <property type="match status" value="1"/>
</dbReference>
<keyword evidence="9" id="KW-1185">Reference proteome</keyword>
<dbReference type="SUPFAM" id="SSF52738">
    <property type="entry name" value="Methylesterase CheB, C-terminal domain"/>
    <property type="match status" value="1"/>
</dbReference>
<dbReference type="SUPFAM" id="SSF52172">
    <property type="entry name" value="CheY-like"/>
    <property type="match status" value="1"/>
</dbReference>
<comment type="catalytic activity">
    <reaction evidence="2 3">
        <text>[protein]-L-glutamate 5-O-methyl ester + H2O = L-glutamyl-[protein] + methanol + H(+)</text>
        <dbReference type="Rhea" id="RHEA:23236"/>
        <dbReference type="Rhea" id="RHEA-COMP:10208"/>
        <dbReference type="Rhea" id="RHEA-COMP:10311"/>
        <dbReference type="ChEBI" id="CHEBI:15377"/>
        <dbReference type="ChEBI" id="CHEBI:15378"/>
        <dbReference type="ChEBI" id="CHEBI:17790"/>
        <dbReference type="ChEBI" id="CHEBI:29973"/>
        <dbReference type="ChEBI" id="CHEBI:82795"/>
        <dbReference type="EC" id="3.1.1.61"/>
    </reaction>
</comment>
<protein>
    <recommendedName>
        <fullName evidence="3">Protein-glutamate methylesterase/protein-glutamine glutaminase</fullName>
        <ecNumber evidence="3">3.1.1.61</ecNumber>
        <ecNumber evidence="3">3.5.1.44</ecNumber>
    </recommendedName>
</protein>
<comment type="similarity">
    <text evidence="3">Belongs to the CheB family.</text>
</comment>
<evidence type="ECO:0000256" key="5">
    <source>
        <dbReference type="PROSITE-ProRule" id="PRU00169"/>
    </source>
</evidence>
<feature type="modified residue" description="4-aspartylphosphate" evidence="3 5">
    <location>
        <position position="56"/>
    </location>
</feature>
<dbReference type="CDD" id="cd16432">
    <property type="entry name" value="CheB_Rec"/>
    <property type="match status" value="1"/>
</dbReference>
<comment type="subcellular location">
    <subcellularLocation>
        <location evidence="3">Cytoplasm</location>
    </subcellularLocation>
</comment>
<gene>
    <name evidence="3" type="primary">cheB</name>
    <name evidence="8" type="ORF">G9U52_00800</name>
</gene>
<name>A0ABX0J0Q9_9BACL</name>
<evidence type="ECO:0000259" key="7">
    <source>
        <dbReference type="PROSITE" id="PS50122"/>
    </source>
</evidence>
<evidence type="ECO:0000313" key="9">
    <source>
        <dbReference type="Proteomes" id="UP001165962"/>
    </source>
</evidence>
<organism evidence="8 9">
    <name type="scientific">Paenibacillus agricola</name>
    <dbReference type="NCBI Taxonomy" id="2716264"/>
    <lineage>
        <taxon>Bacteria</taxon>
        <taxon>Bacillati</taxon>
        <taxon>Bacillota</taxon>
        <taxon>Bacilli</taxon>
        <taxon>Bacillales</taxon>
        <taxon>Paenibacillaceae</taxon>
        <taxon>Paenibacillus</taxon>
    </lineage>
</organism>
<dbReference type="InterPro" id="IPR001789">
    <property type="entry name" value="Sig_transdc_resp-reg_receiver"/>
</dbReference>
<dbReference type="EC" id="3.5.1.44" evidence="3"/>
<dbReference type="Gene3D" id="3.40.50.180">
    <property type="entry name" value="Methylesterase CheB, C-terminal domain"/>
    <property type="match status" value="1"/>
</dbReference>
<evidence type="ECO:0000256" key="4">
    <source>
        <dbReference type="PROSITE-ProRule" id="PRU00050"/>
    </source>
</evidence>
<proteinExistence type="inferred from homology"/>
<dbReference type="NCBIfam" id="NF001965">
    <property type="entry name" value="PRK00742.1"/>
    <property type="match status" value="1"/>
</dbReference>
<feature type="domain" description="Response regulatory" evidence="6">
    <location>
        <begin position="5"/>
        <end position="122"/>
    </location>
</feature>